<comment type="caution">
    <text evidence="1">The sequence shown here is derived from an EMBL/GenBank/DDBJ whole genome shotgun (WGS) entry which is preliminary data.</text>
</comment>
<dbReference type="Proteomes" id="UP001178507">
    <property type="component" value="Unassembled WGS sequence"/>
</dbReference>
<evidence type="ECO:0000313" key="2">
    <source>
        <dbReference type="Proteomes" id="UP001178507"/>
    </source>
</evidence>
<proteinExistence type="predicted"/>
<evidence type="ECO:0000313" key="1">
    <source>
        <dbReference type="EMBL" id="CAJ1371317.1"/>
    </source>
</evidence>
<organism evidence="1 2">
    <name type="scientific">Effrenium voratum</name>
    <dbReference type="NCBI Taxonomy" id="2562239"/>
    <lineage>
        <taxon>Eukaryota</taxon>
        <taxon>Sar</taxon>
        <taxon>Alveolata</taxon>
        <taxon>Dinophyceae</taxon>
        <taxon>Suessiales</taxon>
        <taxon>Symbiodiniaceae</taxon>
        <taxon>Effrenium</taxon>
    </lineage>
</organism>
<sequence>MGFSAVGADPISSCKARGLCGAVLPQMQLKCKGSESDASQCQQRVGADVFCSAEENVVLDCKGRRLEPLPFSALAAVAAASPPVVRLVLPPPRGKRQQRHAVFL</sequence>
<gene>
    <name evidence="1" type="ORF">EVOR1521_LOCUS1643</name>
</gene>
<dbReference type="AlphaFoldDB" id="A0AA36HML4"/>
<reference evidence="1" key="1">
    <citation type="submission" date="2023-08" db="EMBL/GenBank/DDBJ databases">
        <authorList>
            <person name="Chen Y."/>
            <person name="Shah S."/>
            <person name="Dougan E. K."/>
            <person name="Thang M."/>
            <person name="Chan C."/>
        </authorList>
    </citation>
    <scope>NUCLEOTIDE SEQUENCE</scope>
</reference>
<keyword evidence="2" id="KW-1185">Reference proteome</keyword>
<accession>A0AA36HML4</accession>
<dbReference type="EMBL" id="CAUJNA010000068">
    <property type="protein sequence ID" value="CAJ1371317.1"/>
    <property type="molecule type" value="Genomic_DNA"/>
</dbReference>
<protein>
    <submittedName>
        <fullName evidence="1">Uncharacterized protein</fullName>
    </submittedName>
</protein>
<name>A0AA36HML4_9DINO</name>